<evidence type="ECO:0000313" key="5">
    <source>
        <dbReference type="EMBL" id="MDC7715886.1"/>
    </source>
</evidence>
<feature type="domain" description="Phospholipase/carboxylesterase/thioesterase" evidence="4">
    <location>
        <begin position="27"/>
        <end position="223"/>
    </location>
</feature>
<reference evidence="5 6" key="1">
    <citation type="submission" date="2023-01" db="EMBL/GenBank/DDBJ databases">
        <title>Novel species of the genus Vogesella isolated from rivers.</title>
        <authorList>
            <person name="Lu H."/>
        </authorList>
    </citation>
    <scope>NUCLEOTIDE SEQUENCE [LARGE SCALE GENOMIC DNA]</scope>
    <source>
        <strain evidence="5 6">DC21W</strain>
    </source>
</reference>
<dbReference type="InterPro" id="IPR003140">
    <property type="entry name" value="PLipase/COase/thioEstase"/>
</dbReference>
<keyword evidence="2" id="KW-0378">Hydrolase</keyword>
<dbReference type="RefSeq" id="WP_272750365.1">
    <property type="nucleotide sequence ID" value="NZ_JAQQLF010000001.1"/>
</dbReference>
<protein>
    <submittedName>
        <fullName evidence="5">Phospholipase</fullName>
    </submittedName>
</protein>
<sequence>MSEHLFSPLHTDPTSGLTYRTQARPPARASRLLVLLHGVGGHEQQLAGLLPLLPPDWLLVLARGPLQLGPQQFAWFEVQFGSDGPRINAAQAEHSRQQLVSLLASLQCQFGVVPEHCTVAGFSQGGIMSASVALTSPGSLGRFAVLCGRILPEIAPILAEKSSLALLDGYLCHGEHDDKLPVSWAERATAWLTELGVPHTLQRYPAAHQLTAAMAQDFASWLTRH</sequence>
<name>A0ABT5ITI6_9NEIS</name>
<feature type="region of interest" description="Disordered" evidence="3">
    <location>
        <begin position="1"/>
        <end position="22"/>
    </location>
</feature>
<evidence type="ECO:0000313" key="6">
    <source>
        <dbReference type="Proteomes" id="UP001219956"/>
    </source>
</evidence>
<proteinExistence type="inferred from homology"/>
<dbReference type="InterPro" id="IPR050565">
    <property type="entry name" value="LYPA1-2/EST-like"/>
</dbReference>
<dbReference type="InterPro" id="IPR029058">
    <property type="entry name" value="AB_hydrolase_fold"/>
</dbReference>
<comment type="caution">
    <text evidence="5">The sequence shown here is derived from an EMBL/GenBank/DDBJ whole genome shotgun (WGS) entry which is preliminary data.</text>
</comment>
<evidence type="ECO:0000256" key="1">
    <source>
        <dbReference type="ARBA" id="ARBA00006499"/>
    </source>
</evidence>
<dbReference type="Pfam" id="PF02230">
    <property type="entry name" value="Abhydrolase_2"/>
    <property type="match status" value="1"/>
</dbReference>
<dbReference type="PANTHER" id="PTHR10655:SF17">
    <property type="entry name" value="LYSOPHOSPHOLIPASE-LIKE PROTEIN 1"/>
    <property type="match status" value="1"/>
</dbReference>
<dbReference type="Gene3D" id="3.40.50.1820">
    <property type="entry name" value="alpha/beta hydrolase"/>
    <property type="match status" value="1"/>
</dbReference>
<dbReference type="EMBL" id="JAQQLF010000001">
    <property type="protein sequence ID" value="MDC7715886.1"/>
    <property type="molecule type" value="Genomic_DNA"/>
</dbReference>
<evidence type="ECO:0000256" key="2">
    <source>
        <dbReference type="ARBA" id="ARBA00022801"/>
    </source>
</evidence>
<organism evidence="5 6">
    <name type="scientific">Vogesella aquatica</name>
    <dbReference type="NCBI Taxonomy" id="2984206"/>
    <lineage>
        <taxon>Bacteria</taxon>
        <taxon>Pseudomonadati</taxon>
        <taxon>Pseudomonadota</taxon>
        <taxon>Betaproteobacteria</taxon>
        <taxon>Neisseriales</taxon>
        <taxon>Chromobacteriaceae</taxon>
        <taxon>Vogesella</taxon>
    </lineage>
</organism>
<evidence type="ECO:0000256" key="3">
    <source>
        <dbReference type="SAM" id="MobiDB-lite"/>
    </source>
</evidence>
<dbReference type="Proteomes" id="UP001219956">
    <property type="component" value="Unassembled WGS sequence"/>
</dbReference>
<dbReference type="PANTHER" id="PTHR10655">
    <property type="entry name" value="LYSOPHOSPHOLIPASE-RELATED"/>
    <property type="match status" value="1"/>
</dbReference>
<keyword evidence="6" id="KW-1185">Reference proteome</keyword>
<comment type="similarity">
    <text evidence="1">Belongs to the AB hydrolase superfamily. AB hydrolase 2 family.</text>
</comment>
<evidence type="ECO:0000259" key="4">
    <source>
        <dbReference type="Pfam" id="PF02230"/>
    </source>
</evidence>
<gene>
    <name evidence="5" type="ORF">PQU95_01440</name>
</gene>
<dbReference type="SUPFAM" id="SSF53474">
    <property type="entry name" value="alpha/beta-Hydrolases"/>
    <property type="match status" value="1"/>
</dbReference>
<accession>A0ABT5ITI6</accession>
<feature type="compositionally biased region" description="Polar residues" evidence="3">
    <location>
        <begin position="12"/>
        <end position="21"/>
    </location>
</feature>